<dbReference type="EMBL" id="NDHI03003451">
    <property type="protein sequence ID" value="PNJ46824.1"/>
    <property type="molecule type" value="Genomic_DNA"/>
</dbReference>
<feature type="compositionally biased region" description="Basic and acidic residues" evidence="1">
    <location>
        <begin position="56"/>
        <end position="67"/>
    </location>
</feature>
<comment type="caution">
    <text evidence="2">The sequence shown here is derived from an EMBL/GenBank/DDBJ whole genome shotgun (WGS) entry which is preliminary data.</text>
</comment>
<name>A0A2J8UNH1_PONAB</name>
<protein>
    <submittedName>
        <fullName evidence="2">Uncharacterized protein</fullName>
    </submittedName>
</protein>
<accession>A0A2J8UNH1</accession>
<proteinExistence type="predicted"/>
<feature type="region of interest" description="Disordered" evidence="1">
    <location>
        <begin position="1"/>
        <end position="28"/>
    </location>
</feature>
<feature type="region of interest" description="Disordered" evidence="1">
    <location>
        <begin position="40"/>
        <end position="67"/>
    </location>
</feature>
<gene>
    <name evidence="2" type="ORF">CR201_G0026398</name>
</gene>
<sequence length="67" mass="7402">MQEMSAFHSLLSPYSTQEAQLAPPLNRSENQFLLSSQLGMRKGRGSGWSPSASGAHVEDMRLPQEQL</sequence>
<reference evidence="2" key="1">
    <citation type="submission" date="2017-12" db="EMBL/GenBank/DDBJ databases">
        <title>High-resolution comparative analysis of great ape genomes.</title>
        <authorList>
            <person name="Pollen A."/>
            <person name="Hastie A."/>
            <person name="Hormozdiari F."/>
            <person name="Dougherty M."/>
            <person name="Liu R."/>
            <person name="Chaisson M."/>
            <person name="Hoppe E."/>
            <person name="Hill C."/>
            <person name="Pang A."/>
            <person name="Hillier L."/>
            <person name="Baker C."/>
            <person name="Armstrong J."/>
            <person name="Shendure J."/>
            <person name="Paten B."/>
            <person name="Wilson R."/>
            <person name="Chao H."/>
            <person name="Schneider V."/>
            <person name="Ventura M."/>
            <person name="Kronenberg Z."/>
            <person name="Murali S."/>
            <person name="Gordon D."/>
            <person name="Cantsilieris S."/>
            <person name="Munson K."/>
            <person name="Nelson B."/>
            <person name="Raja A."/>
            <person name="Underwood J."/>
            <person name="Diekhans M."/>
            <person name="Fiddes I."/>
            <person name="Haussler D."/>
            <person name="Eichler E."/>
        </authorList>
    </citation>
    <scope>NUCLEOTIDE SEQUENCE [LARGE SCALE GENOMIC DNA]</scope>
    <source>
        <strain evidence="2">Susie</strain>
    </source>
</reference>
<organism evidence="2">
    <name type="scientific">Pongo abelii</name>
    <name type="common">Sumatran orangutan</name>
    <name type="synonym">Pongo pygmaeus abelii</name>
    <dbReference type="NCBI Taxonomy" id="9601"/>
    <lineage>
        <taxon>Eukaryota</taxon>
        <taxon>Metazoa</taxon>
        <taxon>Chordata</taxon>
        <taxon>Craniata</taxon>
        <taxon>Vertebrata</taxon>
        <taxon>Euteleostomi</taxon>
        <taxon>Mammalia</taxon>
        <taxon>Eutheria</taxon>
        <taxon>Euarchontoglires</taxon>
        <taxon>Primates</taxon>
        <taxon>Haplorrhini</taxon>
        <taxon>Catarrhini</taxon>
        <taxon>Hominidae</taxon>
        <taxon>Pongo</taxon>
    </lineage>
</organism>
<evidence type="ECO:0000313" key="2">
    <source>
        <dbReference type="EMBL" id="PNJ46824.1"/>
    </source>
</evidence>
<dbReference type="AlphaFoldDB" id="A0A2J8UNH1"/>
<evidence type="ECO:0000256" key="1">
    <source>
        <dbReference type="SAM" id="MobiDB-lite"/>
    </source>
</evidence>